<feature type="domain" description="Glutaredoxin" evidence="7">
    <location>
        <begin position="4"/>
        <end position="64"/>
    </location>
</feature>
<comment type="similarity">
    <text evidence="1 6">Belongs to the glutaredoxin family.</text>
</comment>
<dbReference type="Proteomes" id="UP001621964">
    <property type="component" value="Unassembled WGS sequence"/>
</dbReference>
<organism evidence="8 9">
    <name type="scientific">Neisseria oralis</name>
    <dbReference type="NCBI Taxonomy" id="1107316"/>
    <lineage>
        <taxon>Bacteria</taxon>
        <taxon>Pseudomonadati</taxon>
        <taxon>Pseudomonadota</taxon>
        <taxon>Betaproteobacteria</taxon>
        <taxon>Neisseriales</taxon>
        <taxon>Neisseriaceae</taxon>
        <taxon>Neisseria</taxon>
    </lineage>
</organism>
<evidence type="ECO:0000256" key="3">
    <source>
        <dbReference type="ARBA" id="ARBA00022982"/>
    </source>
</evidence>
<sequence>MQPVTMYTGPSCPYCTMAKKLLASLGVSEINEIRVDRNPEDFAQMQRRTGQRSIPQIFIGDTHVGGFTDLYSLHQQGRLEALLNP</sequence>
<evidence type="ECO:0000256" key="1">
    <source>
        <dbReference type="ARBA" id="ARBA00007787"/>
    </source>
</evidence>
<evidence type="ECO:0000256" key="6">
    <source>
        <dbReference type="RuleBase" id="RU364065"/>
    </source>
</evidence>
<protein>
    <recommendedName>
        <fullName evidence="6">Glutaredoxin</fullName>
    </recommendedName>
</protein>
<dbReference type="PRINTS" id="PR00160">
    <property type="entry name" value="GLUTAREDOXIN"/>
</dbReference>
<keyword evidence="9" id="KW-1185">Reference proteome</keyword>
<proteinExistence type="inferred from homology"/>
<dbReference type="PANTHER" id="PTHR46679">
    <property type="match status" value="1"/>
</dbReference>
<dbReference type="NCBIfam" id="TIGR02181">
    <property type="entry name" value="GRX_bact"/>
    <property type="match status" value="1"/>
</dbReference>
<keyword evidence="4" id="KW-1015">Disulfide bond</keyword>
<dbReference type="InterPro" id="IPR011767">
    <property type="entry name" value="GLR_AS"/>
</dbReference>
<keyword evidence="6" id="KW-0963">Cytoplasm</keyword>
<evidence type="ECO:0000313" key="8">
    <source>
        <dbReference type="EMBL" id="MFK7642776.1"/>
    </source>
</evidence>
<evidence type="ECO:0000256" key="4">
    <source>
        <dbReference type="ARBA" id="ARBA00023157"/>
    </source>
</evidence>
<dbReference type="Pfam" id="PF00462">
    <property type="entry name" value="Glutaredoxin"/>
    <property type="match status" value="1"/>
</dbReference>
<name>A0ABW8Q7P1_9NEIS</name>
<dbReference type="InterPro" id="IPR014025">
    <property type="entry name" value="Glutaredoxin_subgr"/>
</dbReference>
<comment type="caution">
    <text evidence="8">The sequence shown here is derived from an EMBL/GenBank/DDBJ whole genome shotgun (WGS) entry which is preliminary data.</text>
</comment>
<evidence type="ECO:0000256" key="5">
    <source>
        <dbReference type="ARBA" id="ARBA00023284"/>
    </source>
</evidence>
<keyword evidence="2 6" id="KW-0813">Transport</keyword>
<evidence type="ECO:0000259" key="7">
    <source>
        <dbReference type="Pfam" id="PF00462"/>
    </source>
</evidence>
<dbReference type="PANTHER" id="PTHR46679:SF1">
    <property type="entry name" value="GLUTAREDOXIN-2, MITOCHONDRIAL"/>
    <property type="match status" value="1"/>
</dbReference>
<dbReference type="SUPFAM" id="SSF52833">
    <property type="entry name" value="Thioredoxin-like"/>
    <property type="match status" value="1"/>
</dbReference>
<reference evidence="8 9" key="1">
    <citation type="submission" date="2024-11" db="EMBL/GenBank/DDBJ databases">
        <authorList>
            <person name="Mikucki A.G."/>
            <person name="Kahler C.M."/>
        </authorList>
    </citation>
    <scope>NUCLEOTIDE SEQUENCE [LARGE SCALE GENOMIC DNA]</scope>
    <source>
        <strain evidence="8 9">EXNM717</strain>
    </source>
</reference>
<dbReference type="InterPro" id="IPR002109">
    <property type="entry name" value="Glutaredoxin"/>
</dbReference>
<comment type="function">
    <text evidence="6">Has a glutathione-disulfide oxidoreductase activity in the presence of NADPH and glutathione reductase. Reduces low molecular weight disulfides and proteins.</text>
</comment>
<accession>A0ABW8Q7P1</accession>
<dbReference type="EMBL" id="JBJGEB010000010">
    <property type="protein sequence ID" value="MFK7642776.1"/>
    <property type="molecule type" value="Genomic_DNA"/>
</dbReference>
<dbReference type="RefSeq" id="WP_009173703.1">
    <property type="nucleotide sequence ID" value="NZ_CAUJQB010000247.1"/>
</dbReference>
<dbReference type="CDD" id="cd03418">
    <property type="entry name" value="GRX_GRXb_1_3_like"/>
    <property type="match status" value="1"/>
</dbReference>
<gene>
    <name evidence="8" type="primary">grxC</name>
    <name evidence="8" type="ORF">ACI43T_09800</name>
</gene>
<dbReference type="InterPro" id="IPR011900">
    <property type="entry name" value="GRX_bact"/>
</dbReference>
<dbReference type="PROSITE" id="PS51354">
    <property type="entry name" value="GLUTAREDOXIN_2"/>
    <property type="match status" value="1"/>
</dbReference>
<keyword evidence="3 6" id="KW-0249">Electron transport</keyword>
<dbReference type="Gene3D" id="3.40.30.10">
    <property type="entry name" value="Glutaredoxin"/>
    <property type="match status" value="1"/>
</dbReference>
<keyword evidence="5 6" id="KW-0676">Redox-active center</keyword>
<evidence type="ECO:0000256" key="2">
    <source>
        <dbReference type="ARBA" id="ARBA00022448"/>
    </source>
</evidence>
<dbReference type="InterPro" id="IPR036249">
    <property type="entry name" value="Thioredoxin-like_sf"/>
</dbReference>
<evidence type="ECO:0000313" key="9">
    <source>
        <dbReference type="Proteomes" id="UP001621964"/>
    </source>
</evidence>
<dbReference type="PROSITE" id="PS00195">
    <property type="entry name" value="GLUTAREDOXIN_1"/>
    <property type="match status" value="1"/>
</dbReference>